<feature type="region of interest" description="Disordered" evidence="1">
    <location>
        <begin position="26"/>
        <end position="45"/>
    </location>
</feature>
<gene>
    <name evidence="2" type="ORF">O0S08_49455</name>
</gene>
<proteinExistence type="predicted"/>
<reference evidence="2" key="1">
    <citation type="submission" date="2022-11" db="EMBL/GenBank/DDBJ databases">
        <title>Minimal conservation of predation-associated metabolite biosynthetic gene clusters underscores biosynthetic potential of Myxococcota including descriptions for ten novel species: Archangium lansinium sp. nov., Myxococcus landrumus sp. nov., Nannocystis bai.</title>
        <authorList>
            <person name="Ahearne A."/>
            <person name="Stevens C."/>
            <person name="Dowd S."/>
        </authorList>
    </citation>
    <scope>NUCLEOTIDE SEQUENCE</scope>
    <source>
        <strain evidence="2">Fl3</strain>
    </source>
</reference>
<evidence type="ECO:0000313" key="3">
    <source>
        <dbReference type="Proteomes" id="UP001164459"/>
    </source>
</evidence>
<dbReference type="Proteomes" id="UP001164459">
    <property type="component" value="Chromosome"/>
</dbReference>
<dbReference type="RefSeq" id="WP_269036550.1">
    <property type="nucleotide sequence ID" value="NZ_CP114040.1"/>
</dbReference>
<name>A0ABY7H4K4_9BACT</name>
<evidence type="ECO:0000313" key="2">
    <source>
        <dbReference type="EMBL" id="WAS94213.1"/>
    </source>
</evidence>
<organism evidence="2 3">
    <name type="scientific">Nannocystis punicea</name>
    <dbReference type="NCBI Taxonomy" id="2995304"/>
    <lineage>
        <taxon>Bacteria</taxon>
        <taxon>Pseudomonadati</taxon>
        <taxon>Myxococcota</taxon>
        <taxon>Polyangia</taxon>
        <taxon>Nannocystales</taxon>
        <taxon>Nannocystaceae</taxon>
        <taxon>Nannocystis</taxon>
    </lineage>
</organism>
<sequence length="81" mass="8241">MSFWTCLSMCAGGALLAAHRSGGARGLAADRPSGDVDGPEAAAAGGGEVDVRVVGRIVRAGVLRDRSASAGAEDETTRWQR</sequence>
<evidence type="ECO:0000256" key="1">
    <source>
        <dbReference type="SAM" id="MobiDB-lite"/>
    </source>
</evidence>
<accession>A0ABY7H4K4</accession>
<evidence type="ECO:0008006" key="4">
    <source>
        <dbReference type="Google" id="ProtNLM"/>
    </source>
</evidence>
<dbReference type="EMBL" id="CP114040">
    <property type="protein sequence ID" value="WAS94213.1"/>
    <property type="molecule type" value="Genomic_DNA"/>
</dbReference>
<keyword evidence="3" id="KW-1185">Reference proteome</keyword>
<protein>
    <recommendedName>
        <fullName evidence="4">Secreted protein</fullName>
    </recommendedName>
</protein>